<proteinExistence type="predicted"/>
<comment type="caution">
    <text evidence="7">The sequence shown here is derived from an EMBL/GenBank/DDBJ whole genome shotgun (WGS) entry which is preliminary data.</text>
</comment>
<dbReference type="GO" id="GO:0015087">
    <property type="term" value="F:cobalt ion transmembrane transporter activity"/>
    <property type="evidence" value="ECO:0007669"/>
    <property type="project" value="TreeGrafter"/>
</dbReference>
<feature type="region of interest" description="Disordered" evidence="5">
    <location>
        <begin position="571"/>
        <end position="635"/>
    </location>
</feature>
<dbReference type="InterPro" id="IPR002523">
    <property type="entry name" value="MgTranspt_CorA/ZnTranspt_ZntB"/>
</dbReference>
<feature type="transmembrane region" description="Helical" evidence="6">
    <location>
        <begin position="359"/>
        <end position="383"/>
    </location>
</feature>
<keyword evidence="3 6" id="KW-1133">Transmembrane helix</keyword>
<dbReference type="AlphaFoldDB" id="A0AAN7WGW0"/>
<evidence type="ECO:0000256" key="3">
    <source>
        <dbReference type="ARBA" id="ARBA00022989"/>
    </source>
</evidence>
<name>A0AAN7WGW0_9PEZI</name>
<protein>
    <submittedName>
        <fullName evidence="7">Uncharacterized protein</fullName>
    </submittedName>
</protein>
<evidence type="ECO:0000256" key="1">
    <source>
        <dbReference type="ARBA" id="ARBA00004651"/>
    </source>
</evidence>
<dbReference type="Pfam" id="PF01544">
    <property type="entry name" value="CorA"/>
    <property type="match status" value="1"/>
</dbReference>
<dbReference type="PANTHER" id="PTHR46494">
    <property type="entry name" value="CORA FAMILY METAL ION TRANSPORTER (EUROFUNG)"/>
    <property type="match status" value="1"/>
</dbReference>
<organism evidence="7 8">
    <name type="scientific">Elasticomyces elasticus</name>
    <dbReference type="NCBI Taxonomy" id="574655"/>
    <lineage>
        <taxon>Eukaryota</taxon>
        <taxon>Fungi</taxon>
        <taxon>Dikarya</taxon>
        <taxon>Ascomycota</taxon>
        <taxon>Pezizomycotina</taxon>
        <taxon>Dothideomycetes</taxon>
        <taxon>Dothideomycetidae</taxon>
        <taxon>Mycosphaerellales</taxon>
        <taxon>Teratosphaeriaceae</taxon>
        <taxon>Elasticomyces</taxon>
    </lineage>
</organism>
<gene>
    <name evidence="7" type="ORF">LTR97_000070</name>
</gene>
<accession>A0AAN7WGW0</accession>
<dbReference type="InterPro" id="IPR045863">
    <property type="entry name" value="CorA_TM1_TM2"/>
</dbReference>
<sequence>MASRYLKGFLWAFTEDLTTVSESMRMLDHAIQANTRFSKHGKHFAPFFQPLHTRTDAKDKTVFPLLVSVPFLDWTILGTTPPLRFQVDRREGFQSSKSSAHVLRSVLQYFYRLEDTADREHSQVFAKHKPWATNRELDLKVRQWYGHYPTGLNVDELWVLVIDAEHICTFSSNQTWKSRWPALQLSSRIEEVSFRGMRNSFFTSETQQEYAGHLSHLQYRLHRAPSTKLVMDLIACQEELNVVIQITQQQIDMLVGLQSVLEAKDGPQPTSQQASPVAQRPTSAGYRGYAEMDAWTGPRHRATYRQISASHLSDPMAQVLDNLQRELVDLHELRDNTDRLVTRTIQLVNIRLEDHGKAILVFTVVTIVFLPLNFVSSFFGMNFVDIRNMDRTQGLFWLVAVCVTFGVVAASLFLAFSGGDILEKLIMWRDARRERQLMQHSKKGNAPCEPKPIDPARTTTPNRFLPSTTSASQPRTLPPPFRLASLTKPSQDSAEIPDGHSAADASEYKDFTGCSMPLALAGSGLSVRQAIDQHFEHGEQDDYTGTLGFETDQTELAVHDQEAMYEYTVPQKRKADPESDEDSFPMQPELSRRRRKYSVDDEDSDEDEEMNTPTTHRGSLPPLARPLFDPSAKVPAQPQRYRIRFAVGWCCWGGWRR</sequence>
<evidence type="ECO:0000313" key="7">
    <source>
        <dbReference type="EMBL" id="KAK5707533.1"/>
    </source>
</evidence>
<dbReference type="SUPFAM" id="SSF144083">
    <property type="entry name" value="Magnesium transport protein CorA, transmembrane region"/>
    <property type="match status" value="1"/>
</dbReference>
<evidence type="ECO:0000256" key="4">
    <source>
        <dbReference type="ARBA" id="ARBA00023136"/>
    </source>
</evidence>
<dbReference type="GO" id="GO:0000287">
    <property type="term" value="F:magnesium ion binding"/>
    <property type="evidence" value="ECO:0007669"/>
    <property type="project" value="TreeGrafter"/>
</dbReference>
<feature type="compositionally biased region" description="Acidic residues" evidence="5">
    <location>
        <begin position="600"/>
        <end position="610"/>
    </location>
</feature>
<reference evidence="7" key="1">
    <citation type="submission" date="2023-08" db="EMBL/GenBank/DDBJ databases">
        <title>Black Yeasts Isolated from many extreme environments.</title>
        <authorList>
            <person name="Coleine C."/>
            <person name="Stajich J.E."/>
            <person name="Selbmann L."/>
        </authorList>
    </citation>
    <scope>NUCLEOTIDE SEQUENCE</scope>
    <source>
        <strain evidence="7">CCFEE 5810</strain>
    </source>
</reference>
<keyword evidence="2 6" id="KW-0812">Transmembrane</keyword>
<evidence type="ECO:0000313" key="8">
    <source>
        <dbReference type="Proteomes" id="UP001310594"/>
    </source>
</evidence>
<dbReference type="PANTHER" id="PTHR46494:SF1">
    <property type="entry name" value="CORA FAMILY METAL ION TRANSPORTER (EUROFUNG)"/>
    <property type="match status" value="1"/>
</dbReference>
<dbReference type="EMBL" id="JAVRQU010000001">
    <property type="protein sequence ID" value="KAK5707533.1"/>
    <property type="molecule type" value="Genomic_DNA"/>
</dbReference>
<evidence type="ECO:0000256" key="6">
    <source>
        <dbReference type="SAM" id="Phobius"/>
    </source>
</evidence>
<dbReference type="Proteomes" id="UP001310594">
    <property type="component" value="Unassembled WGS sequence"/>
</dbReference>
<evidence type="ECO:0000256" key="5">
    <source>
        <dbReference type="SAM" id="MobiDB-lite"/>
    </source>
</evidence>
<feature type="transmembrane region" description="Helical" evidence="6">
    <location>
        <begin position="395"/>
        <end position="416"/>
    </location>
</feature>
<evidence type="ECO:0000256" key="2">
    <source>
        <dbReference type="ARBA" id="ARBA00022692"/>
    </source>
</evidence>
<feature type="region of interest" description="Disordered" evidence="5">
    <location>
        <begin position="438"/>
        <end position="501"/>
    </location>
</feature>
<dbReference type="Gene3D" id="1.20.58.340">
    <property type="entry name" value="Magnesium transport protein CorA, transmembrane region"/>
    <property type="match status" value="1"/>
</dbReference>
<comment type="subcellular location">
    <subcellularLocation>
        <location evidence="1">Cell membrane</location>
        <topology evidence="1">Multi-pass membrane protein</topology>
    </subcellularLocation>
</comment>
<dbReference type="GO" id="GO:0015095">
    <property type="term" value="F:magnesium ion transmembrane transporter activity"/>
    <property type="evidence" value="ECO:0007669"/>
    <property type="project" value="TreeGrafter"/>
</dbReference>
<feature type="compositionally biased region" description="Polar residues" evidence="5">
    <location>
        <begin position="457"/>
        <end position="475"/>
    </location>
</feature>
<dbReference type="GO" id="GO:0005886">
    <property type="term" value="C:plasma membrane"/>
    <property type="evidence" value="ECO:0007669"/>
    <property type="project" value="UniProtKB-SubCell"/>
</dbReference>
<keyword evidence="4 6" id="KW-0472">Membrane</keyword>
<dbReference type="GO" id="GO:0050897">
    <property type="term" value="F:cobalt ion binding"/>
    <property type="evidence" value="ECO:0007669"/>
    <property type="project" value="TreeGrafter"/>
</dbReference>